<dbReference type="PANTHER" id="PTHR20922">
    <property type="entry name" value="DNL-TYPE ZINC FINGER PROTEIN"/>
    <property type="match status" value="1"/>
</dbReference>
<dbReference type="GO" id="GO:0005739">
    <property type="term" value="C:mitochondrion"/>
    <property type="evidence" value="ECO:0007669"/>
    <property type="project" value="TreeGrafter"/>
</dbReference>
<dbReference type="InterPro" id="IPR007853">
    <property type="entry name" value="Znf_DNL-typ"/>
</dbReference>
<dbReference type="PANTHER" id="PTHR20922:SF13">
    <property type="entry name" value="DNL-TYPE ZINC FINGER PROTEIN"/>
    <property type="match status" value="1"/>
</dbReference>
<evidence type="ECO:0000256" key="2">
    <source>
        <dbReference type="ARBA" id="ARBA00022771"/>
    </source>
</evidence>
<protein>
    <submittedName>
        <fullName evidence="4">Uncharacterized protein</fullName>
    </submittedName>
</protein>
<dbReference type="GO" id="GO:0050821">
    <property type="term" value="P:protein stabilization"/>
    <property type="evidence" value="ECO:0007669"/>
    <property type="project" value="TreeGrafter"/>
</dbReference>
<evidence type="ECO:0000313" key="4">
    <source>
        <dbReference type="EnsemblMetazoa" id="AARA017015-PA"/>
    </source>
</evidence>
<dbReference type="PROSITE" id="PS51501">
    <property type="entry name" value="ZF_DNL"/>
    <property type="match status" value="1"/>
</dbReference>
<dbReference type="VEuPathDB" id="VectorBase:AARA21_010750"/>
<sequence>MALARSLLRLVWRCNVHQLATLAQTRTTYRLASLGWNSSPRNTFCTNVTALEAQQSGPNEEVGRIQPRKMNLIYTCKVCNHRNMHMISKQAYEKGVVIVTCDGCSNHHLIADNLNWFTDLNGKRNIEEILAEKGEKVTKIFEK</sequence>
<evidence type="ECO:0000256" key="3">
    <source>
        <dbReference type="ARBA" id="ARBA00022833"/>
    </source>
</evidence>
<dbReference type="GO" id="GO:0008270">
    <property type="term" value="F:zinc ion binding"/>
    <property type="evidence" value="ECO:0007669"/>
    <property type="project" value="UniProtKB-KW"/>
</dbReference>
<dbReference type="GO" id="GO:0006457">
    <property type="term" value="P:protein folding"/>
    <property type="evidence" value="ECO:0007669"/>
    <property type="project" value="TreeGrafter"/>
</dbReference>
<dbReference type="InterPro" id="IPR036671">
    <property type="entry name" value="DPH_MB_sf"/>
</dbReference>
<dbReference type="VEuPathDB" id="VectorBase:AARA017015"/>
<dbReference type="Proteomes" id="UP000075840">
    <property type="component" value="Unassembled WGS sequence"/>
</dbReference>
<dbReference type="EMBL" id="APCN01004406">
    <property type="status" value="NOT_ANNOTATED_CDS"/>
    <property type="molecule type" value="Genomic_DNA"/>
</dbReference>
<keyword evidence="3" id="KW-0862">Zinc</keyword>
<dbReference type="EnsemblMetazoa" id="AARA017015-RA">
    <property type="protein sequence ID" value="AARA017015-PA"/>
    <property type="gene ID" value="AARA017015"/>
</dbReference>
<dbReference type="AlphaFoldDB" id="A0A2C9GQS0"/>
<reference evidence="4" key="1">
    <citation type="submission" date="2022-08" db="UniProtKB">
        <authorList>
            <consortium name="EnsemblMetazoa"/>
        </authorList>
    </citation>
    <scope>IDENTIFICATION</scope>
    <source>
        <strain evidence="4">Dongola</strain>
    </source>
</reference>
<keyword evidence="1" id="KW-0479">Metal-binding</keyword>
<dbReference type="Pfam" id="PF05180">
    <property type="entry name" value="zf-DNL"/>
    <property type="match status" value="1"/>
</dbReference>
<dbReference type="GO" id="GO:0051087">
    <property type="term" value="F:protein-folding chaperone binding"/>
    <property type="evidence" value="ECO:0007669"/>
    <property type="project" value="TreeGrafter"/>
</dbReference>
<keyword evidence="2" id="KW-0863">Zinc-finger</keyword>
<organism evidence="4 5">
    <name type="scientific">Anopheles arabiensis</name>
    <name type="common">Mosquito</name>
    <dbReference type="NCBI Taxonomy" id="7173"/>
    <lineage>
        <taxon>Eukaryota</taxon>
        <taxon>Metazoa</taxon>
        <taxon>Ecdysozoa</taxon>
        <taxon>Arthropoda</taxon>
        <taxon>Hexapoda</taxon>
        <taxon>Insecta</taxon>
        <taxon>Pterygota</taxon>
        <taxon>Neoptera</taxon>
        <taxon>Endopterygota</taxon>
        <taxon>Diptera</taxon>
        <taxon>Nematocera</taxon>
        <taxon>Culicoidea</taxon>
        <taxon>Culicidae</taxon>
        <taxon>Anophelinae</taxon>
        <taxon>Anopheles</taxon>
    </lineage>
</organism>
<evidence type="ECO:0000256" key="1">
    <source>
        <dbReference type="ARBA" id="ARBA00022723"/>
    </source>
</evidence>
<dbReference type="InterPro" id="IPR024158">
    <property type="entry name" value="Mt_import_TIM15"/>
</dbReference>
<evidence type="ECO:0000313" key="5">
    <source>
        <dbReference type="Proteomes" id="UP000075840"/>
    </source>
</evidence>
<name>A0A2C9GQS0_ANOAR</name>
<dbReference type="GO" id="GO:0030150">
    <property type="term" value="P:protein import into mitochondrial matrix"/>
    <property type="evidence" value="ECO:0007669"/>
    <property type="project" value="TreeGrafter"/>
</dbReference>
<proteinExistence type="predicted"/>
<dbReference type="SUPFAM" id="SSF144217">
    <property type="entry name" value="CSL zinc finger"/>
    <property type="match status" value="1"/>
</dbReference>
<accession>A0A2C9GQS0</accession>
<keyword evidence="5" id="KW-1185">Reference proteome</keyword>